<protein>
    <submittedName>
        <fullName evidence="8">Putative multidrug resistance protein EmrK</fullName>
    </submittedName>
</protein>
<gene>
    <name evidence="8" type="primary">emrK_1</name>
    <name evidence="8" type="ORF">DEAC_c15580</name>
</gene>
<dbReference type="PATRIC" id="fig|476652.3.peg.1611"/>
<evidence type="ECO:0000256" key="1">
    <source>
        <dbReference type="ARBA" id="ARBA00004167"/>
    </source>
</evidence>
<dbReference type="AlphaFoldDB" id="A0A0J1FRQ4"/>
<feature type="domain" description="YknX-like beta-barrel" evidence="7">
    <location>
        <begin position="139"/>
        <end position="227"/>
    </location>
</feature>
<evidence type="ECO:0000313" key="9">
    <source>
        <dbReference type="Proteomes" id="UP000036356"/>
    </source>
</evidence>
<dbReference type="InterPro" id="IPR050739">
    <property type="entry name" value="MFP"/>
</dbReference>
<evidence type="ECO:0000256" key="2">
    <source>
        <dbReference type="ARBA" id="ARBA00009477"/>
    </source>
</evidence>
<keyword evidence="9" id="KW-1185">Reference proteome</keyword>
<keyword evidence="5 6" id="KW-0472">Membrane</keyword>
<accession>A0A0J1FRQ4</accession>
<keyword evidence="3 6" id="KW-0812">Transmembrane</keyword>
<reference evidence="8 9" key="1">
    <citation type="submission" date="2015-06" db="EMBL/GenBank/DDBJ databases">
        <title>Draft genome of the moderately acidophilic sulfate reducer Candidatus Desulfosporosinus acididurans strain M1.</title>
        <authorList>
            <person name="Poehlein A."/>
            <person name="Petzsch P."/>
            <person name="Johnson B.D."/>
            <person name="Schloemann M."/>
            <person name="Daniel R."/>
            <person name="Muehling M."/>
        </authorList>
    </citation>
    <scope>NUCLEOTIDE SEQUENCE [LARGE SCALE GENOMIC DNA]</scope>
    <source>
        <strain evidence="8 9">M1</strain>
    </source>
</reference>
<dbReference type="PANTHER" id="PTHR30386:SF26">
    <property type="entry name" value="TRANSPORT PROTEIN COMB"/>
    <property type="match status" value="1"/>
</dbReference>
<evidence type="ECO:0000256" key="5">
    <source>
        <dbReference type="ARBA" id="ARBA00023136"/>
    </source>
</evidence>
<proteinExistence type="inferred from homology"/>
<dbReference type="PANTHER" id="PTHR30386">
    <property type="entry name" value="MEMBRANE FUSION SUBUNIT OF EMRAB-TOLC MULTIDRUG EFFLUX PUMP"/>
    <property type="match status" value="1"/>
</dbReference>
<dbReference type="STRING" id="476652.DEAC_c15580"/>
<name>A0A0J1FRQ4_9FIRM</name>
<dbReference type="RefSeq" id="WP_083995978.1">
    <property type="nucleotide sequence ID" value="NZ_LDZY01000005.1"/>
</dbReference>
<dbReference type="InterPro" id="IPR058636">
    <property type="entry name" value="Beta-barrel_YknX"/>
</dbReference>
<feature type="transmembrane region" description="Helical" evidence="6">
    <location>
        <begin position="12"/>
        <end position="34"/>
    </location>
</feature>
<dbReference type="EMBL" id="LDZY01000005">
    <property type="protein sequence ID" value="KLU66159.1"/>
    <property type="molecule type" value="Genomic_DNA"/>
</dbReference>
<sequence>MADGRASNTSRIILINILVLALIIGGGITVYYYYNQSYYYVTTDNARIDGQQITISALGNGKITDWNGAINSRFTAGQRLGGLQVVGGTTATASATTPPTMDITMPVNGTIVQQNVIPNSFVAAGTPLAYAYNMDGLWVSANINETNINNIQQNQSVDVYVDAYPGTALSGKVSQIGLTTAAQFSLLPQQNTTANFTKVTQVIPVIITLDGYKGLNLAPGMSVTARIHIR</sequence>
<evidence type="ECO:0000256" key="6">
    <source>
        <dbReference type="SAM" id="Phobius"/>
    </source>
</evidence>
<keyword evidence="4 6" id="KW-1133">Transmembrane helix</keyword>
<dbReference type="GO" id="GO:0016020">
    <property type="term" value="C:membrane"/>
    <property type="evidence" value="ECO:0007669"/>
    <property type="project" value="UniProtKB-SubCell"/>
</dbReference>
<comment type="subcellular location">
    <subcellularLocation>
        <location evidence="1">Membrane</location>
        <topology evidence="1">Single-pass membrane protein</topology>
    </subcellularLocation>
</comment>
<evidence type="ECO:0000313" key="8">
    <source>
        <dbReference type="EMBL" id="KLU66159.1"/>
    </source>
</evidence>
<evidence type="ECO:0000259" key="7">
    <source>
        <dbReference type="Pfam" id="PF25990"/>
    </source>
</evidence>
<organism evidence="8 9">
    <name type="scientific">Desulfosporosinus acididurans</name>
    <dbReference type="NCBI Taxonomy" id="476652"/>
    <lineage>
        <taxon>Bacteria</taxon>
        <taxon>Bacillati</taxon>
        <taxon>Bacillota</taxon>
        <taxon>Clostridia</taxon>
        <taxon>Eubacteriales</taxon>
        <taxon>Desulfitobacteriaceae</taxon>
        <taxon>Desulfosporosinus</taxon>
    </lineage>
</organism>
<dbReference type="Gene3D" id="2.40.30.170">
    <property type="match status" value="1"/>
</dbReference>
<comment type="similarity">
    <text evidence="2">Belongs to the membrane fusion protein (MFP) (TC 8.A.1) family.</text>
</comment>
<dbReference type="Pfam" id="PF25990">
    <property type="entry name" value="Beta-barrel_YknX"/>
    <property type="match status" value="1"/>
</dbReference>
<dbReference type="Proteomes" id="UP000036356">
    <property type="component" value="Unassembled WGS sequence"/>
</dbReference>
<evidence type="ECO:0000256" key="3">
    <source>
        <dbReference type="ARBA" id="ARBA00022692"/>
    </source>
</evidence>
<comment type="caution">
    <text evidence="8">The sequence shown here is derived from an EMBL/GenBank/DDBJ whole genome shotgun (WGS) entry which is preliminary data.</text>
</comment>
<evidence type="ECO:0000256" key="4">
    <source>
        <dbReference type="ARBA" id="ARBA00022989"/>
    </source>
</evidence>